<gene>
    <name evidence="1" type="ORF">DW839_01940</name>
</gene>
<proteinExistence type="predicted"/>
<organism evidence="1 2">
    <name type="scientific">Enterocloster bolteae</name>
    <dbReference type="NCBI Taxonomy" id="208479"/>
    <lineage>
        <taxon>Bacteria</taxon>
        <taxon>Bacillati</taxon>
        <taxon>Bacillota</taxon>
        <taxon>Clostridia</taxon>
        <taxon>Lachnospirales</taxon>
        <taxon>Lachnospiraceae</taxon>
        <taxon>Enterocloster</taxon>
    </lineage>
</organism>
<dbReference type="EMBL" id="QSHZ01000002">
    <property type="protein sequence ID" value="RHC58340.1"/>
    <property type="molecule type" value="Genomic_DNA"/>
</dbReference>
<name>A0A414B006_9FIRM</name>
<evidence type="ECO:0000313" key="2">
    <source>
        <dbReference type="Proteomes" id="UP000283975"/>
    </source>
</evidence>
<dbReference type="AlphaFoldDB" id="A0A414B006"/>
<protein>
    <submittedName>
        <fullName evidence="1">Uncharacterized protein</fullName>
    </submittedName>
</protein>
<accession>A0A414B006</accession>
<dbReference type="Proteomes" id="UP000283975">
    <property type="component" value="Unassembled WGS sequence"/>
</dbReference>
<reference evidence="1 2" key="1">
    <citation type="submission" date="2018-08" db="EMBL/GenBank/DDBJ databases">
        <title>A genome reference for cultivated species of the human gut microbiota.</title>
        <authorList>
            <person name="Zou Y."/>
            <person name="Xue W."/>
            <person name="Luo G."/>
        </authorList>
    </citation>
    <scope>NUCLEOTIDE SEQUENCE [LARGE SCALE GENOMIC DNA]</scope>
    <source>
        <strain evidence="1 2">AM35-14</strain>
    </source>
</reference>
<comment type="caution">
    <text evidence="1">The sequence shown here is derived from an EMBL/GenBank/DDBJ whole genome shotgun (WGS) entry which is preliminary data.</text>
</comment>
<evidence type="ECO:0000313" key="1">
    <source>
        <dbReference type="EMBL" id="RHC58340.1"/>
    </source>
</evidence>
<sequence length="197" mass="22665">MAWKLLPVDYTDAVWAGLKRYNQINNEDGSVSFQDITAYTGKEKSFFGAKDANRMNEALNTIMSMVENGTDLYTAFQNYFAEQKTLFEQEADSKATEFDNYTDNLEQEYKVSMAAFESQQQQIYNAWFQAMKDQLSKDAAGNLQNQCTELDERLTLLEQMTMQNDFSAPLATDDEAITLIVDDLDYAILADWKYKEE</sequence>